<reference evidence="2 3" key="1">
    <citation type="submission" date="2020-10" db="EMBL/GenBank/DDBJ databases">
        <title>Genome sequences of Pseudomonas isolates.</title>
        <authorList>
            <person name="Wessels L."/>
            <person name="Reich F."/>
            <person name="Hammerl J."/>
        </authorList>
    </citation>
    <scope>NUCLEOTIDE SEQUENCE [LARGE SCALE GENOMIC DNA]</scope>
    <source>
        <strain evidence="2 3">20-MO00624-0</strain>
    </source>
</reference>
<evidence type="ECO:0000259" key="1">
    <source>
        <dbReference type="Pfam" id="PF01764"/>
    </source>
</evidence>
<accession>A0ABS0FKY1</accession>
<evidence type="ECO:0000313" key="3">
    <source>
        <dbReference type="Proteomes" id="UP000626180"/>
    </source>
</evidence>
<proteinExistence type="predicted"/>
<dbReference type="InterPro" id="IPR051218">
    <property type="entry name" value="Sec_MonoDiacylglyc_Lipase"/>
</dbReference>
<dbReference type="PANTHER" id="PTHR45856">
    <property type="entry name" value="ALPHA/BETA-HYDROLASES SUPERFAMILY PROTEIN"/>
    <property type="match status" value="1"/>
</dbReference>
<comment type="caution">
    <text evidence="2">The sequence shown here is derived from an EMBL/GenBank/DDBJ whole genome shotgun (WGS) entry which is preliminary data.</text>
</comment>
<dbReference type="InterPro" id="IPR002921">
    <property type="entry name" value="Fungal_lipase-type"/>
</dbReference>
<dbReference type="PANTHER" id="PTHR45856:SF24">
    <property type="entry name" value="FUNGAL LIPASE-LIKE DOMAIN-CONTAINING PROTEIN"/>
    <property type="match status" value="1"/>
</dbReference>
<dbReference type="EMBL" id="JADMCD010000004">
    <property type="protein sequence ID" value="MBF8641014.1"/>
    <property type="molecule type" value="Genomic_DNA"/>
</dbReference>
<evidence type="ECO:0000313" key="2">
    <source>
        <dbReference type="EMBL" id="MBF8641014.1"/>
    </source>
</evidence>
<dbReference type="InterPro" id="IPR029058">
    <property type="entry name" value="AB_hydrolase_fold"/>
</dbReference>
<sequence length="713" mass="80642">MDESFAKLISSPDQNCPLKKAWVSFRLVDEFGQGEPYANLSYSLIDSQGSEHIGTLDEKGYARVDPIYCGPAILRFSEKYKGNIDVWYDDLINRQSFSLPITQLQAVAEQTQRRNSNQLSPNPKVAAKENAEFYRVEVRDLVEVNSHLPPASKILAPRPSIDLASNSNQKDSKKFGIGLAPNKHHILEIKALTAWRPLLSLTSDFSALDAYQLSLLTTLAYADFGEKYSTGQETSPIYPVPGTIGYVLNSRLAHIETGALNEEPRRFSNVNPYHLILEEVPYSKRLEVIPFNPEYYKKQDEQKKPWELHNLNDIDTNTQAYITHDDRMVLISIRGTQENPPDLLRDIDAKQVPYKEGVGQAHRGFYEAFLAVKNFVTPYLRNFYTEQKIVVTGHSLGGAIALLVAEWLRRDAQGYDVLLYTYGAPRAGDRNFVEGASELIHHRLVNHNDPIPSLPATWMDTDQRIFIPGIAALITGATGIGGAAFLAGIVNLKGDNYQHHGTLHHFLPLPIGRGETTSVLWQPECSGIEEAACTYYAANIKNDMPDRALFIAQLASMSQHFTVAGYVPACHATLLRWKASAAQEGQSLTKREQEWLEKEIYSYQKNLELWEKQAWQKYDALHRHQEVSLSLRRQQFEQAISFAAAERRRLPRTLGRIRELAQKPISLENVYGSQINNPMLLSLISRWQQHDENLPSKTPQLASIPRTYKPSYV</sequence>
<dbReference type="CDD" id="cd00519">
    <property type="entry name" value="Lipase_3"/>
    <property type="match status" value="1"/>
</dbReference>
<dbReference type="SUPFAM" id="SSF53474">
    <property type="entry name" value="alpha/beta-Hydrolases"/>
    <property type="match status" value="1"/>
</dbReference>
<feature type="domain" description="Fungal lipase-type" evidence="1">
    <location>
        <begin position="331"/>
        <end position="456"/>
    </location>
</feature>
<organism evidence="2 3">
    <name type="scientific">Pseudomonas luteola</name>
    <dbReference type="NCBI Taxonomy" id="47886"/>
    <lineage>
        <taxon>Bacteria</taxon>
        <taxon>Pseudomonadati</taxon>
        <taxon>Pseudomonadota</taxon>
        <taxon>Gammaproteobacteria</taxon>
        <taxon>Pseudomonadales</taxon>
        <taxon>Pseudomonadaceae</taxon>
        <taxon>Pseudomonas</taxon>
    </lineage>
</organism>
<keyword evidence="3" id="KW-1185">Reference proteome</keyword>
<dbReference type="Gene3D" id="3.40.50.1820">
    <property type="entry name" value="alpha/beta hydrolase"/>
    <property type="match status" value="1"/>
</dbReference>
<name>A0ABS0FKY1_PSELU</name>
<gene>
    <name evidence="2" type="ORF">IRZ65_09985</name>
</gene>
<protein>
    <submittedName>
        <fullName evidence="2">Lipase family protein</fullName>
    </submittedName>
</protein>
<dbReference type="RefSeq" id="WP_073449812.1">
    <property type="nucleotide sequence ID" value="NZ_FQYS01000004.1"/>
</dbReference>
<dbReference type="Proteomes" id="UP000626180">
    <property type="component" value="Unassembled WGS sequence"/>
</dbReference>
<dbReference type="Pfam" id="PF01764">
    <property type="entry name" value="Lipase_3"/>
    <property type="match status" value="1"/>
</dbReference>